<dbReference type="KEGG" id="ptm:GSPATT00034857001"/>
<dbReference type="OMA" id="QCHSIES"/>
<protein>
    <submittedName>
        <fullName evidence="6">Uncharacterized protein</fullName>
    </submittedName>
</protein>
<dbReference type="CDD" id="cd00454">
    <property type="entry name" value="TrHb1_N"/>
    <property type="match status" value="1"/>
</dbReference>
<dbReference type="GO" id="GO:0020037">
    <property type="term" value="F:heme binding"/>
    <property type="evidence" value="ECO:0007669"/>
    <property type="project" value="InterPro"/>
</dbReference>
<gene>
    <name evidence="6" type="ORF">GSPATT00034857001</name>
</gene>
<evidence type="ECO:0000256" key="2">
    <source>
        <dbReference type="ARBA" id="ARBA00022617"/>
    </source>
</evidence>
<dbReference type="InParanoid" id="A0C3L1"/>
<dbReference type="Gene3D" id="1.10.490.10">
    <property type="entry name" value="Globins"/>
    <property type="match status" value="3"/>
</dbReference>
<dbReference type="GO" id="GO:0045454">
    <property type="term" value="P:cell redox homeostasis"/>
    <property type="evidence" value="ECO:0000318"/>
    <property type="project" value="GO_Central"/>
</dbReference>
<dbReference type="InterPro" id="IPR009050">
    <property type="entry name" value="Globin-like_sf"/>
</dbReference>
<dbReference type="RefSeq" id="XP_001432775.1">
    <property type="nucleotide sequence ID" value="XM_001432738.1"/>
</dbReference>
<dbReference type="InterPro" id="IPR012292">
    <property type="entry name" value="Globin/Proto"/>
</dbReference>
<dbReference type="GO" id="GO:0046872">
    <property type="term" value="F:metal ion binding"/>
    <property type="evidence" value="ECO:0007669"/>
    <property type="project" value="UniProtKB-KW"/>
</dbReference>
<keyword evidence="4" id="KW-0408">Iron</keyword>
<evidence type="ECO:0000313" key="7">
    <source>
        <dbReference type="Proteomes" id="UP000000600"/>
    </source>
</evidence>
<dbReference type="GO" id="GO:0005737">
    <property type="term" value="C:cytoplasm"/>
    <property type="evidence" value="ECO:0000318"/>
    <property type="project" value="GO_Central"/>
</dbReference>
<evidence type="ECO:0000313" key="6">
    <source>
        <dbReference type="EMBL" id="CAK65378.1"/>
    </source>
</evidence>
<evidence type="ECO:0000256" key="1">
    <source>
        <dbReference type="ARBA" id="ARBA00022448"/>
    </source>
</evidence>
<evidence type="ECO:0000256" key="3">
    <source>
        <dbReference type="ARBA" id="ARBA00022723"/>
    </source>
</evidence>
<dbReference type="OrthoDB" id="286715at2759"/>
<dbReference type="GO" id="GO:0019825">
    <property type="term" value="F:oxygen binding"/>
    <property type="evidence" value="ECO:0007669"/>
    <property type="project" value="InterPro"/>
</dbReference>
<name>A0C3L1_PARTE</name>
<dbReference type="InterPro" id="IPR001486">
    <property type="entry name" value="Hemoglobin_trunc"/>
</dbReference>
<reference evidence="6 7" key="1">
    <citation type="journal article" date="2006" name="Nature">
        <title>Global trends of whole-genome duplications revealed by the ciliate Paramecium tetraurelia.</title>
        <authorList>
            <consortium name="Genoscope"/>
            <person name="Aury J.-M."/>
            <person name="Jaillon O."/>
            <person name="Duret L."/>
            <person name="Noel B."/>
            <person name="Jubin C."/>
            <person name="Porcel B.M."/>
            <person name="Segurens B."/>
            <person name="Daubin V."/>
            <person name="Anthouard V."/>
            <person name="Aiach N."/>
            <person name="Arnaiz O."/>
            <person name="Billaut A."/>
            <person name="Beisson J."/>
            <person name="Blanc I."/>
            <person name="Bouhouche K."/>
            <person name="Camara F."/>
            <person name="Duharcourt S."/>
            <person name="Guigo R."/>
            <person name="Gogendeau D."/>
            <person name="Katinka M."/>
            <person name="Keller A.-M."/>
            <person name="Kissmehl R."/>
            <person name="Klotz C."/>
            <person name="Koll F."/>
            <person name="Le Moue A."/>
            <person name="Lepere C."/>
            <person name="Malinsky S."/>
            <person name="Nowacki M."/>
            <person name="Nowak J.K."/>
            <person name="Plattner H."/>
            <person name="Poulain J."/>
            <person name="Ruiz F."/>
            <person name="Serrano V."/>
            <person name="Zagulski M."/>
            <person name="Dessen P."/>
            <person name="Betermier M."/>
            <person name="Weissenbach J."/>
            <person name="Scarpelli C."/>
            <person name="Schachter V."/>
            <person name="Sperling L."/>
            <person name="Meyer E."/>
            <person name="Cohen J."/>
            <person name="Wincker P."/>
        </authorList>
    </citation>
    <scope>NUCLEOTIDE SEQUENCE [LARGE SCALE GENOMIC DNA]</scope>
    <source>
        <strain evidence="6 7">Stock d4-2</strain>
    </source>
</reference>
<keyword evidence="1" id="KW-0813">Transport</keyword>
<dbReference type="SUPFAM" id="SSF46458">
    <property type="entry name" value="Globin-like"/>
    <property type="match status" value="3"/>
</dbReference>
<keyword evidence="2" id="KW-0349">Heme</keyword>
<dbReference type="EMBL" id="CT868038">
    <property type="protein sequence ID" value="CAK65378.1"/>
    <property type="molecule type" value="Genomic_DNA"/>
</dbReference>
<dbReference type="AlphaFoldDB" id="A0C3L1"/>
<organism evidence="6 7">
    <name type="scientific">Paramecium tetraurelia</name>
    <dbReference type="NCBI Taxonomy" id="5888"/>
    <lineage>
        <taxon>Eukaryota</taxon>
        <taxon>Sar</taxon>
        <taxon>Alveolata</taxon>
        <taxon>Ciliophora</taxon>
        <taxon>Intramacronucleata</taxon>
        <taxon>Oligohymenophorea</taxon>
        <taxon>Peniculida</taxon>
        <taxon>Parameciidae</taxon>
        <taxon>Paramecium</taxon>
    </lineage>
</organism>
<proteinExistence type="predicted"/>
<dbReference type="Pfam" id="PF01152">
    <property type="entry name" value="Bac_globin"/>
    <property type="match status" value="1"/>
</dbReference>
<dbReference type="GO" id="GO:0008379">
    <property type="term" value="F:thioredoxin peroxidase activity"/>
    <property type="evidence" value="ECO:0000318"/>
    <property type="project" value="GO_Central"/>
</dbReference>
<feature type="region of interest" description="Disordered" evidence="5">
    <location>
        <begin position="48"/>
        <end position="74"/>
    </location>
</feature>
<evidence type="ECO:0000256" key="5">
    <source>
        <dbReference type="SAM" id="MobiDB-lite"/>
    </source>
</evidence>
<keyword evidence="3" id="KW-0479">Metal-binding</keyword>
<keyword evidence="7" id="KW-1185">Reference proteome</keyword>
<dbReference type="GeneID" id="5018560"/>
<dbReference type="GO" id="GO:0034599">
    <property type="term" value="P:cellular response to oxidative stress"/>
    <property type="evidence" value="ECO:0000318"/>
    <property type="project" value="GO_Central"/>
</dbReference>
<evidence type="ECO:0000256" key="4">
    <source>
        <dbReference type="ARBA" id="ARBA00023004"/>
    </source>
</evidence>
<accession>A0C3L1</accession>
<dbReference type="HOGENOM" id="CLU_440389_0_0_1"/>
<sequence>MNQPISLNCQNPKKGYLIQRGVSKINQNPKEKQTFADYVNSLSESQHHLLTHNKSPRKDSVPKRNPPLPKLELPNPDIMNKRFVVNVGKCPITNFQSPIYRPSVQSHQNQFHNLYSPRHYSFETRKSLVPQQRLLPIHRTSVNNITGRSVMDDDMSLFYYKIGGSEVVDQLNEEFHSYSTQHEMISQIDDLERYKQRFRTFLEYIMGKPIFYNLEQLKEKHKDLRLKNRDFNQFKNYLIVNNTHLIQTCFLKVNKGQLDFVFEFSSMIEQYRYCIINSNTPFAIIYNQRTEKLNTKDVPDAILQLAQSSYQKIFQDNSLAPYFIGIEIKQQARKLGKILSQLMAWEQTNDQILVEMRQSHKGMHLTNVHFTLFKQHLIESMRQLNIQEKQIELVTSRMDGYRSYIINQDSLLDYYGEQSSLLQVQQKKYVQLLKRDVRMQNYPLIALERHSQFILRYLTHQHIPTLTKNDLWTIHSKYNIATEWIDSFRDNFFQLIKSLNLNALIIQDYEDIWYKLRKNITQCHSIESSVGKKKVEVVIAKVQMKLQDNENYTEYFKNANYQMNLHLHRIIAFILKDQHIYNSNDLKVIHQSVKIRESTFNLFVQFLKNAMQEEAICSSLIAQAEEICNYYKKSICT</sequence>
<dbReference type="Proteomes" id="UP000000600">
    <property type="component" value="Unassembled WGS sequence"/>
</dbReference>